<evidence type="ECO:0000259" key="1">
    <source>
        <dbReference type="Pfam" id="PF00534"/>
    </source>
</evidence>
<evidence type="ECO:0000313" key="3">
    <source>
        <dbReference type="Proteomes" id="UP000236634"/>
    </source>
</evidence>
<dbReference type="SUPFAM" id="SSF53756">
    <property type="entry name" value="UDP-Glycosyltransferase/glycogen phosphorylase"/>
    <property type="match status" value="1"/>
</dbReference>
<dbReference type="AlphaFoldDB" id="A0A2K0XL38"/>
<gene>
    <name evidence="2" type="ORF">BFS16_05850</name>
</gene>
<comment type="caution">
    <text evidence="2">The sequence shown here is derived from an EMBL/GenBank/DDBJ whole genome shotgun (WGS) entry which is preliminary data.</text>
</comment>
<dbReference type="RefSeq" id="WP_103003175.1">
    <property type="nucleotide sequence ID" value="NZ_NBAX01000004.1"/>
</dbReference>
<dbReference type="CDD" id="cd03801">
    <property type="entry name" value="GT4_PimA-like"/>
    <property type="match status" value="1"/>
</dbReference>
<organism evidence="2 3">
    <name type="scientific">Hoylesella timonensis</name>
    <dbReference type="NCBI Taxonomy" id="386414"/>
    <lineage>
        <taxon>Bacteria</taxon>
        <taxon>Pseudomonadati</taxon>
        <taxon>Bacteroidota</taxon>
        <taxon>Bacteroidia</taxon>
        <taxon>Bacteroidales</taxon>
        <taxon>Prevotellaceae</taxon>
        <taxon>Hoylesella</taxon>
    </lineage>
</organism>
<sequence length="348" mass="39831">MIKNCHILFIGDCALGRKTTNGVSAKNYFLLKRLRSLCPDVINIDTARWRKRPFVLLKLLICLITYRNHDLIISLNTHSAYLFLKTIKILFSHKKVSYFVIGGVLGHWLKEGKVQKAPYHIVKNFIVETKDMEKDLKEMGFASVISLPNFKDIPQPLPERHGKEGHMRFIFLSRIIPEKGCGEILEAIKILNEKGLRDNFCVHFYGKIDSRYQARFETEIKRLPNAFYLGFLDLQESKNYDTLAGYDLMLFPTFWPGEGFPGVIIDAFIAGLPVIATKWAHNEEIIKDGITGTLIPVHDTAALADCMHMAILNPEKIKTMSRLCQQEAVKYDTVNVLNENTMKRILSD</sequence>
<dbReference type="InterPro" id="IPR001296">
    <property type="entry name" value="Glyco_trans_1"/>
</dbReference>
<name>A0A2K0XL38_9BACT</name>
<proteinExistence type="predicted"/>
<accession>A0A2K0XL38</accession>
<dbReference type="PANTHER" id="PTHR12526">
    <property type="entry name" value="GLYCOSYLTRANSFERASE"/>
    <property type="match status" value="1"/>
</dbReference>
<dbReference type="Gene3D" id="3.40.50.2000">
    <property type="entry name" value="Glycogen Phosphorylase B"/>
    <property type="match status" value="1"/>
</dbReference>
<protein>
    <recommendedName>
        <fullName evidence="1">Glycosyl transferase family 1 domain-containing protein</fullName>
    </recommendedName>
</protein>
<feature type="domain" description="Glycosyl transferase family 1" evidence="1">
    <location>
        <begin position="163"/>
        <end position="320"/>
    </location>
</feature>
<dbReference type="Pfam" id="PF00534">
    <property type="entry name" value="Glycos_transf_1"/>
    <property type="match status" value="1"/>
</dbReference>
<dbReference type="GO" id="GO:0016757">
    <property type="term" value="F:glycosyltransferase activity"/>
    <property type="evidence" value="ECO:0007669"/>
    <property type="project" value="InterPro"/>
</dbReference>
<evidence type="ECO:0000313" key="2">
    <source>
        <dbReference type="EMBL" id="PNP95242.1"/>
    </source>
</evidence>
<reference evidence="2 3" key="1">
    <citation type="submission" date="2017-03" db="EMBL/GenBank/DDBJ databases">
        <authorList>
            <person name="Afonso C.L."/>
            <person name="Miller P.J."/>
            <person name="Scott M.A."/>
            <person name="Spackman E."/>
            <person name="Goraichik I."/>
            <person name="Dimitrov K.M."/>
            <person name="Suarez D.L."/>
            <person name="Swayne D.E."/>
        </authorList>
    </citation>
    <scope>NUCLEOTIDE SEQUENCE [LARGE SCALE GENOMIC DNA]</scope>
    <source>
        <strain evidence="2 3">DNF00076</strain>
    </source>
</reference>
<dbReference type="EMBL" id="NBAX01000004">
    <property type="protein sequence ID" value="PNP95242.1"/>
    <property type="molecule type" value="Genomic_DNA"/>
</dbReference>
<dbReference type="Proteomes" id="UP000236634">
    <property type="component" value="Unassembled WGS sequence"/>
</dbReference>